<evidence type="ECO:0000259" key="4">
    <source>
        <dbReference type="Pfam" id="PF20629"/>
    </source>
</evidence>
<proteinExistence type="inferred from homology"/>
<evidence type="ECO:0000259" key="3">
    <source>
        <dbReference type="Pfam" id="PF04295"/>
    </source>
</evidence>
<dbReference type="InterPro" id="IPR048332">
    <property type="entry name" value="GD_AH_C"/>
</dbReference>
<comment type="caution">
    <text evidence="5">The sequence shown here is derived from an EMBL/GenBank/DDBJ whole genome shotgun (WGS) entry which is preliminary data.</text>
</comment>
<gene>
    <name evidence="5" type="ORF">JCM19274_1172</name>
</gene>
<dbReference type="GO" id="GO:0008789">
    <property type="term" value="F:altronate dehydratase activity"/>
    <property type="evidence" value="ECO:0007669"/>
    <property type="project" value="UniProtKB-EC"/>
</dbReference>
<evidence type="ECO:0000256" key="1">
    <source>
        <dbReference type="ARBA" id="ARBA00010986"/>
    </source>
</evidence>
<dbReference type="EC" id="4.2.1.7" evidence="5"/>
<evidence type="ECO:0000313" key="5">
    <source>
        <dbReference type="EMBL" id="GAL80546.1"/>
    </source>
</evidence>
<dbReference type="Pfam" id="PF04295">
    <property type="entry name" value="GD_AH_second"/>
    <property type="match status" value="1"/>
</dbReference>
<dbReference type="PANTHER" id="PTHR30536:SF5">
    <property type="entry name" value="ALTRONATE DEHYDRATASE"/>
    <property type="match status" value="1"/>
</dbReference>
<feature type="domain" description="D-galactarate/Altronate dehydratase C-terminal" evidence="4">
    <location>
        <begin position="249"/>
        <end position="490"/>
    </location>
</feature>
<dbReference type="Proteomes" id="UP000029643">
    <property type="component" value="Unassembled WGS sequence"/>
</dbReference>
<dbReference type="AlphaFoldDB" id="A0A090WU75"/>
<dbReference type="PANTHER" id="PTHR30536">
    <property type="entry name" value="ALTRONATE/GALACTARATE DEHYDRATASE"/>
    <property type="match status" value="1"/>
</dbReference>
<dbReference type="InterPro" id="IPR007392">
    <property type="entry name" value="GD_AH_second"/>
</dbReference>
<accession>A0A090WU75</accession>
<dbReference type="Pfam" id="PF20629">
    <property type="entry name" value="GD_AH_C"/>
    <property type="match status" value="1"/>
</dbReference>
<sequence>MYGVLIGKAVLPIKRGTAITIENVKHASAEFNAAQEKISWSAPDASAFENRTFNGYHREDGKVGTANYWLVIPLTFCENRNIDVLEGALSEQLGYETKKDFAVDTDALIKQYKAGGSDTDILNTAIITTKEEIEQNRTFPNVDGIKFLKHDGGCGGIRQDSETLCKLLAGYITNPNVAGATVFSLGCQNAQIEMLQSAINAIDPNCKKTVHYLEQQHSSSERQLIEEAVKHTFLGLMQANKIVRKPAPLSKLVLGLECGGSDGFSGISANPALGYASDLLVALGGSPVLSEFPELNGVEQDIINRCVTDEDSKKFYGLMRAYSAAAVAVGSGFENNPSPGNIKDGLITDAMKSAGAAKKGGTSPVVAVLDYTEQVTKSGLNLLCTPGNDVESTTGLVGSGCNVVVFTTGLGTPTGNPVAPVLKMSSNTSLYERMSDIIDINAGTVITGEDTIQTMGEKILDHIIKVASGEVASKAVLHGNNDFIPWKRGVSL</sequence>
<comment type="similarity">
    <text evidence="1">Belongs to the UxaA family.</text>
</comment>
<protein>
    <submittedName>
        <fullName evidence="5">Altronate dehydratase</fullName>
        <ecNumber evidence="5">4.2.1.7</ecNumber>
    </submittedName>
</protein>
<keyword evidence="2 5" id="KW-0456">Lyase</keyword>
<organism evidence="5 6">
    <name type="scientific">Algibacter lectus</name>
    <dbReference type="NCBI Taxonomy" id="221126"/>
    <lineage>
        <taxon>Bacteria</taxon>
        <taxon>Pseudomonadati</taxon>
        <taxon>Bacteroidota</taxon>
        <taxon>Flavobacteriia</taxon>
        <taxon>Flavobacteriales</taxon>
        <taxon>Flavobacteriaceae</taxon>
        <taxon>Algibacter</taxon>
    </lineage>
</organism>
<dbReference type="InterPro" id="IPR052172">
    <property type="entry name" value="UxaA_altronate/galactarate_dh"/>
</dbReference>
<dbReference type="EMBL" id="BBNU01000011">
    <property type="protein sequence ID" value="GAL80546.1"/>
    <property type="molecule type" value="Genomic_DNA"/>
</dbReference>
<reference evidence="5 6" key="1">
    <citation type="journal article" date="2014" name="Genome Announc.">
        <title>Draft Genome Sequences of Marine Flavobacterium Algibacter lectus Strains SS8 and NR4.</title>
        <authorList>
            <person name="Takatani N."/>
            <person name="Nakanishi M."/>
            <person name="Meirelles P."/>
            <person name="Mino S."/>
            <person name="Suda W."/>
            <person name="Oshima K."/>
            <person name="Hattori M."/>
            <person name="Ohkuma M."/>
            <person name="Hosokawa M."/>
            <person name="Miyashita K."/>
            <person name="Thompson F.L."/>
            <person name="Niwa A."/>
            <person name="Sawabe T."/>
            <person name="Sawabe T."/>
        </authorList>
    </citation>
    <scope>NUCLEOTIDE SEQUENCE [LARGE SCALE GENOMIC DNA]</scope>
    <source>
        <strain evidence="6">JCM19274</strain>
    </source>
</reference>
<dbReference type="GO" id="GO:0019698">
    <property type="term" value="P:D-galacturonate catabolic process"/>
    <property type="evidence" value="ECO:0007669"/>
    <property type="project" value="TreeGrafter"/>
</dbReference>
<dbReference type="STRING" id="221126.SAMN04489722_101446"/>
<feature type="domain" description="D-galactarate/Altronate dehydratase second" evidence="3">
    <location>
        <begin position="55"/>
        <end position="240"/>
    </location>
</feature>
<evidence type="ECO:0000256" key="2">
    <source>
        <dbReference type="ARBA" id="ARBA00023239"/>
    </source>
</evidence>
<name>A0A090WU75_9FLAO</name>
<evidence type="ECO:0000313" key="6">
    <source>
        <dbReference type="Proteomes" id="UP000029643"/>
    </source>
</evidence>